<evidence type="ECO:0000313" key="3">
    <source>
        <dbReference type="Proteomes" id="UP001058974"/>
    </source>
</evidence>
<proteinExistence type="predicted"/>
<gene>
    <name evidence="2" type="ORF">KIW84_074370</name>
</gene>
<comment type="caution">
    <text evidence="2">The sequence shown here is derived from an EMBL/GenBank/DDBJ whole genome shotgun (WGS) entry which is preliminary data.</text>
</comment>
<feature type="compositionally biased region" description="Acidic residues" evidence="1">
    <location>
        <begin position="141"/>
        <end position="167"/>
    </location>
</feature>
<reference evidence="2 3" key="1">
    <citation type="journal article" date="2022" name="Nat. Genet.">
        <title>Improved pea reference genome and pan-genome highlight genomic features and evolutionary characteristics.</title>
        <authorList>
            <person name="Yang T."/>
            <person name="Liu R."/>
            <person name="Luo Y."/>
            <person name="Hu S."/>
            <person name="Wang D."/>
            <person name="Wang C."/>
            <person name="Pandey M.K."/>
            <person name="Ge S."/>
            <person name="Xu Q."/>
            <person name="Li N."/>
            <person name="Li G."/>
            <person name="Huang Y."/>
            <person name="Saxena R.K."/>
            <person name="Ji Y."/>
            <person name="Li M."/>
            <person name="Yan X."/>
            <person name="He Y."/>
            <person name="Liu Y."/>
            <person name="Wang X."/>
            <person name="Xiang C."/>
            <person name="Varshney R.K."/>
            <person name="Ding H."/>
            <person name="Gao S."/>
            <person name="Zong X."/>
        </authorList>
    </citation>
    <scope>NUCLEOTIDE SEQUENCE [LARGE SCALE GENOMIC DNA]</scope>
    <source>
        <strain evidence="2 3">cv. Zhongwan 6</strain>
    </source>
</reference>
<dbReference type="Gramene" id="Psat07G0437000-T1">
    <property type="protein sequence ID" value="KAI5388673.1"/>
    <property type="gene ID" value="KIW84_074370"/>
</dbReference>
<accession>A0A9D4ZZU3</accession>
<feature type="region of interest" description="Disordered" evidence="1">
    <location>
        <begin position="141"/>
        <end position="174"/>
    </location>
</feature>
<dbReference type="Proteomes" id="UP001058974">
    <property type="component" value="Chromosome 7"/>
</dbReference>
<name>A0A9D4ZZU3_PEA</name>
<keyword evidence="3" id="KW-1185">Reference proteome</keyword>
<organism evidence="2 3">
    <name type="scientific">Pisum sativum</name>
    <name type="common">Garden pea</name>
    <name type="synonym">Lathyrus oleraceus</name>
    <dbReference type="NCBI Taxonomy" id="3888"/>
    <lineage>
        <taxon>Eukaryota</taxon>
        <taxon>Viridiplantae</taxon>
        <taxon>Streptophyta</taxon>
        <taxon>Embryophyta</taxon>
        <taxon>Tracheophyta</taxon>
        <taxon>Spermatophyta</taxon>
        <taxon>Magnoliopsida</taxon>
        <taxon>eudicotyledons</taxon>
        <taxon>Gunneridae</taxon>
        <taxon>Pentapetalae</taxon>
        <taxon>rosids</taxon>
        <taxon>fabids</taxon>
        <taxon>Fabales</taxon>
        <taxon>Fabaceae</taxon>
        <taxon>Papilionoideae</taxon>
        <taxon>50 kb inversion clade</taxon>
        <taxon>NPAAA clade</taxon>
        <taxon>Hologalegina</taxon>
        <taxon>IRL clade</taxon>
        <taxon>Fabeae</taxon>
        <taxon>Lathyrus</taxon>
    </lineage>
</organism>
<dbReference type="PANTHER" id="PTHR33144">
    <property type="entry name" value="OS10G0409366 PROTEIN-RELATED"/>
    <property type="match status" value="1"/>
</dbReference>
<sequence length="174" mass="20525">MGISQRKTRGKGLCKKIHARTLEEREEVTFNEDGQPIGPGDKRKFILSVEAQDWVETTVRDAWRRYKHKIKKNHFLKDSNMIERLKNRPPKVLIAQFKSLYDYWSKEAIQQGINEDLENDDINDEIQEDGVDDGFQEDVVGEEFQEEERDLDGEFQDDDIDGEFQEDDVFKNRV</sequence>
<protein>
    <submittedName>
        <fullName evidence="2">Uncharacterized protein</fullName>
    </submittedName>
</protein>
<dbReference type="PANTHER" id="PTHR33144:SF16">
    <property type="entry name" value="OS02G0129000 PROTEIN"/>
    <property type="match status" value="1"/>
</dbReference>
<evidence type="ECO:0000256" key="1">
    <source>
        <dbReference type="SAM" id="MobiDB-lite"/>
    </source>
</evidence>
<dbReference type="EMBL" id="JAMSHJ010000007">
    <property type="protein sequence ID" value="KAI5388673.1"/>
    <property type="molecule type" value="Genomic_DNA"/>
</dbReference>
<dbReference type="AlphaFoldDB" id="A0A9D4ZZU3"/>
<evidence type="ECO:0000313" key="2">
    <source>
        <dbReference type="EMBL" id="KAI5388673.1"/>
    </source>
</evidence>